<protein>
    <submittedName>
        <fullName evidence="7">2-dehydro-3-deoxygluconokinase</fullName>
    </submittedName>
</protein>
<evidence type="ECO:0000256" key="2">
    <source>
        <dbReference type="ARBA" id="ARBA00022679"/>
    </source>
</evidence>
<keyword evidence="8" id="KW-1185">Reference proteome</keyword>
<evidence type="ECO:0000259" key="6">
    <source>
        <dbReference type="Pfam" id="PF00294"/>
    </source>
</evidence>
<dbReference type="OrthoDB" id="9795789at2"/>
<comment type="caution">
    <text evidence="7">The sequence shown here is derived from an EMBL/GenBank/DDBJ whole genome shotgun (WGS) entry which is preliminary data.</text>
</comment>
<dbReference type="PANTHER" id="PTHR43085">
    <property type="entry name" value="HEXOKINASE FAMILY MEMBER"/>
    <property type="match status" value="1"/>
</dbReference>
<dbReference type="Proteomes" id="UP000033618">
    <property type="component" value="Unassembled WGS sequence"/>
</dbReference>
<dbReference type="InterPro" id="IPR050306">
    <property type="entry name" value="PfkB_Carbo_kinase"/>
</dbReference>
<proteinExistence type="inferred from homology"/>
<sequence>MCPANTTQSLHDGPIDFLTYGEAMTLFIAETPGDLALVERFSRRVAGADLNVAIGLSRLGYRVGYLSRVGKDSFGRHVLATLAQEHIDSTCVTVDERYRTGFQLKEKALQGADPITEYFRKGSAASHLSEADFDIAYIARAQALHLTGIAPAISETSRALAFKLAKHFRETGKPISFDPNLRPSLWPSEHVMIDTMNQLADLADWILPGIGEGKLLTGAKTPEGIADFYLKRGATGVVVKLGEKGAFYASAAGASGYVDAVPVTEVVDTVGAGDGFAVGVISALAAGKSPREAALRGALIGALQVQVVGDSEGLPTAEQLARLEHDQAA</sequence>
<dbReference type="PROSITE" id="PS00584">
    <property type="entry name" value="PFKB_KINASES_2"/>
    <property type="match status" value="1"/>
</dbReference>
<dbReference type="PANTHER" id="PTHR43085:SF1">
    <property type="entry name" value="PSEUDOURIDINE KINASE-RELATED"/>
    <property type="match status" value="1"/>
</dbReference>
<dbReference type="AlphaFoldDB" id="A0A0F5JVN8"/>
<name>A0A0F5JVN8_9BURK</name>
<keyword evidence="3" id="KW-0547">Nucleotide-binding</keyword>
<dbReference type="SUPFAM" id="SSF53613">
    <property type="entry name" value="Ribokinase-like"/>
    <property type="match status" value="1"/>
</dbReference>
<evidence type="ECO:0000256" key="4">
    <source>
        <dbReference type="ARBA" id="ARBA00022777"/>
    </source>
</evidence>
<dbReference type="PATRIC" id="fig|28092.6.peg.4774"/>
<keyword evidence="5" id="KW-0067">ATP-binding</keyword>
<dbReference type="InterPro" id="IPR029056">
    <property type="entry name" value="Ribokinase-like"/>
</dbReference>
<dbReference type="Pfam" id="PF00294">
    <property type="entry name" value="PfkB"/>
    <property type="match status" value="1"/>
</dbReference>
<dbReference type="STRING" id="28092.WM40_20295"/>
<dbReference type="RefSeq" id="WP_046153801.1">
    <property type="nucleotide sequence ID" value="NZ_CADFGU010000009.1"/>
</dbReference>
<dbReference type="InterPro" id="IPR011611">
    <property type="entry name" value="PfkB_dom"/>
</dbReference>
<gene>
    <name evidence="7" type="ORF">WM40_20295</name>
</gene>
<dbReference type="Gene3D" id="3.40.1190.20">
    <property type="match status" value="1"/>
</dbReference>
<keyword evidence="4 7" id="KW-0418">Kinase</keyword>
<organism evidence="7 8">
    <name type="scientific">Robbsia andropogonis</name>
    <dbReference type="NCBI Taxonomy" id="28092"/>
    <lineage>
        <taxon>Bacteria</taxon>
        <taxon>Pseudomonadati</taxon>
        <taxon>Pseudomonadota</taxon>
        <taxon>Betaproteobacteria</taxon>
        <taxon>Burkholderiales</taxon>
        <taxon>Burkholderiaceae</taxon>
        <taxon>Robbsia</taxon>
    </lineage>
</organism>
<dbReference type="EMBL" id="LAQU01000028">
    <property type="protein sequence ID" value="KKB61928.1"/>
    <property type="molecule type" value="Genomic_DNA"/>
</dbReference>
<feature type="domain" description="Carbohydrate kinase PfkB" evidence="6">
    <location>
        <begin position="18"/>
        <end position="316"/>
    </location>
</feature>
<dbReference type="GO" id="GO:0005524">
    <property type="term" value="F:ATP binding"/>
    <property type="evidence" value="ECO:0007669"/>
    <property type="project" value="UniProtKB-KW"/>
</dbReference>
<comment type="similarity">
    <text evidence="1">Belongs to the carbohydrate kinase PfkB family.</text>
</comment>
<evidence type="ECO:0000256" key="3">
    <source>
        <dbReference type="ARBA" id="ARBA00022741"/>
    </source>
</evidence>
<accession>A0A0F5JVN8</accession>
<dbReference type="GO" id="GO:0016301">
    <property type="term" value="F:kinase activity"/>
    <property type="evidence" value="ECO:0007669"/>
    <property type="project" value="UniProtKB-KW"/>
</dbReference>
<reference evidence="7 8" key="1">
    <citation type="submission" date="2015-03" db="EMBL/GenBank/DDBJ databases">
        <title>Draft Genome Sequence of Burkholderia andropogonis type strain ICMP2807, isolated from Sorghum bicolor.</title>
        <authorList>
            <person name="Lopes-Santos L."/>
            <person name="Castro D.B."/>
            <person name="Ottoboni L.M."/>
            <person name="Park D."/>
            <person name="Weirc B.S."/>
            <person name="Destefano S.A."/>
        </authorList>
    </citation>
    <scope>NUCLEOTIDE SEQUENCE [LARGE SCALE GENOMIC DNA]</scope>
    <source>
        <strain evidence="7 8">ICMP2807</strain>
    </source>
</reference>
<evidence type="ECO:0000313" key="7">
    <source>
        <dbReference type="EMBL" id="KKB61928.1"/>
    </source>
</evidence>
<dbReference type="CDD" id="cd01166">
    <property type="entry name" value="KdgK"/>
    <property type="match status" value="1"/>
</dbReference>
<evidence type="ECO:0000313" key="8">
    <source>
        <dbReference type="Proteomes" id="UP000033618"/>
    </source>
</evidence>
<evidence type="ECO:0000256" key="1">
    <source>
        <dbReference type="ARBA" id="ARBA00010688"/>
    </source>
</evidence>
<dbReference type="InterPro" id="IPR002173">
    <property type="entry name" value="Carboh/pur_kinase_PfkB_CS"/>
</dbReference>
<keyword evidence="2" id="KW-0808">Transferase</keyword>
<evidence type="ECO:0000256" key="5">
    <source>
        <dbReference type="ARBA" id="ARBA00022840"/>
    </source>
</evidence>